<dbReference type="InterPro" id="IPR050499">
    <property type="entry name" value="PEP-utilizing_PTS_enzyme"/>
</dbReference>
<dbReference type="Gene3D" id="1.10.274.10">
    <property type="entry name" value="PtsI, HPr-binding domain"/>
    <property type="match status" value="1"/>
</dbReference>
<evidence type="ECO:0000256" key="13">
    <source>
        <dbReference type="ARBA" id="ARBA00022842"/>
    </source>
</evidence>
<evidence type="ECO:0000256" key="15">
    <source>
        <dbReference type="ARBA" id="ARBA00056687"/>
    </source>
</evidence>
<evidence type="ECO:0000256" key="16">
    <source>
        <dbReference type="ARBA" id="ARBA00072111"/>
    </source>
</evidence>
<dbReference type="InterPro" id="IPR036618">
    <property type="entry name" value="PtsI_HPr-bd_sf"/>
</dbReference>
<comment type="function">
    <text evidence="15">Component of the phosphoenolpyruvate-dependent nitrogen-metabolic phosphotransferase system (nitrogen-metabolic PTS), that seems to be involved in regulating nitrogen metabolism. Enzyme I-Ntr transfers the phosphoryl group from phosphoenolpyruvate (PEP) to the phosphoryl carrier protein (NPr). Could function in the transcriptional regulation of sigma-54 dependent operons in conjunction with the NPr (PtsO) and EIIA-Ntr (PtsN) proteins. Enzyme I-Ntr is specific for NPr.</text>
</comment>
<evidence type="ECO:0000256" key="12">
    <source>
        <dbReference type="ARBA" id="ARBA00022777"/>
    </source>
</evidence>
<evidence type="ECO:0000256" key="10">
    <source>
        <dbReference type="ARBA" id="ARBA00022683"/>
    </source>
</evidence>
<evidence type="ECO:0000256" key="3">
    <source>
        <dbReference type="ARBA" id="ARBA00004496"/>
    </source>
</evidence>
<dbReference type="SUPFAM" id="SSF55781">
    <property type="entry name" value="GAF domain-like"/>
    <property type="match status" value="1"/>
</dbReference>
<dbReference type="FunFam" id="3.50.30.10:FF:000003">
    <property type="entry name" value="Phosphoenolpyruvate-protein phosphotransferase ptsP"/>
    <property type="match status" value="1"/>
</dbReference>
<comment type="subcellular location">
    <subcellularLocation>
        <location evidence="3">Cytoplasm</location>
    </subcellularLocation>
</comment>
<evidence type="ECO:0000259" key="18">
    <source>
        <dbReference type="SMART" id="SM00065"/>
    </source>
</evidence>
<comment type="cofactor">
    <cofactor evidence="2">
        <name>Mg(2+)</name>
        <dbReference type="ChEBI" id="CHEBI:18420"/>
    </cofactor>
</comment>
<dbReference type="Gene3D" id="3.30.450.40">
    <property type="match status" value="1"/>
</dbReference>
<keyword evidence="11" id="KW-0479">Metal-binding</keyword>
<dbReference type="PRINTS" id="PR01736">
    <property type="entry name" value="PHPHTRNFRASE"/>
</dbReference>
<evidence type="ECO:0000256" key="17">
    <source>
        <dbReference type="ARBA" id="ARBA00076558"/>
    </source>
</evidence>
<keyword evidence="7" id="KW-0963">Cytoplasm</keyword>
<gene>
    <name evidence="19" type="primary">ptsP</name>
    <name evidence="19" type="ORF">NCTC7406_01066</name>
</gene>
<evidence type="ECO:0000256" key="2">
    <source>
        <dbReference type="ARBA" id="ARBA00001946"/>
    </source>
</evidence>
<dbReference type="GO" id="GO:0008965">
    <property type="term" value="F:phosphoenolpyruvate-protein phosphotransferase activity"/>
    <property type="evidence" value="ECO:0007669"/>
    <property type="project" value="UniProtKB-EC"/>
</dbReference>
<dbReference type="InterPro" id="IPR000121">
    <property type="entry name" value="PEP_util_C"/>
</dbReference>
<dbReference type="InterPro" id="IPR015813">
    <property type="entry name" value="Pyrv/PenolPyrv_kinase-like_dom"/>
</dbReference>
<keyword evidence="9 19" id="KW-0808">Transferase</keyword>
<accession>A0A3S4F533</accession>
<comment type="catalytic activity">
    <reaction evidence="1">
        <text>L-histidyl-[protein] + phosphoenolpyruvate = N(pros)-phospho-L-histidyl-[protein] + pyruvate</text>
        <dbReference type="Rhea" id="RHEA:23880"/>
        <dbReference type="Rhea" id="RHEA-COMP:9745"/>
        <dbReference type="Rhea" id="RHEA-COMP:9746"/>
        <dbReference type="ChEBI" id="CHEBI:15361"/>
        <dbReference type="ChEBI" id="CHEBI:29979"/>
        <dbReference type="ChEBI" id="CHEBI:58702"/>
        <dbReference type="ChEBI" id="CHEBI:64837"/>
        <dbReference type="EC" id="2.7.3.9"/>
    </reaction>
</comment>
<dbReference type="AlphaFoldDB" id="A0A3S4F533"/>
<dbReference type="Proteomes" id="UP000276345">
    <property type="component" value="Chromosome"/>
</dbReference>
<proteinExistence type="inferred from homology"/>
<dbReference type="Gene3D" id="3.20.20.60">
    <property type="entry name" value="Phosphoenolpyruvate-binding domains"/>
    <property type="match status" value="1"/>
</dbReference>
<sequence length="818" mass="91730">MLTRLREIVEKVASAPRLNEALNILVTDICLAMDTEVCSVYLADHDRRCYYLMATRGLKKPRGRTVALAFDEGIVGLVGRLAEPINLADAQKHPSFKYIPSVKEERFRAFLGVPIIQRRQLLGVLVVQQRDLRQYDESEESFLVTLATQMAAILSQSQVTALFGQYRQTRIRALPAAPGVAIATGWQDATMPLMEQVYEASTLDTSLERERLTGALEEAANEFRRYSKRFAAGAQKETAAIFDLYSHLLSDARLRRELFAEVDKGAVAEWAVKKIIEKFAEQFAALTDNYLKERAGDLRTLGQRLLFHLDDSVQGPNAWPERFILVADELSATTLAELPQDRLAGVVVRDGAANSHAAIMVRALGIPTVMGADIQPSVLHRRTLVVDGYRGELLVDPEPVLIQEYQRLISEEIELSRLAEDDVNLPAQLKSGERVKVMLNAGLSPEHEEKLGSRIDGIGLYRTEIPFMLQSGFPSEEEQVAQYQGMLQMFNDKPVTLRTLDVGADKQLPYMPISEENPCLGWRGIRITLDQPEIFLIQVRAMLRANAATGNLSILLPMVTSIDEVDEARRLIERAGREVEEMIGYAIPKPRIGIMLEVPSMVFMLPHLANRIDFISVGTNDLTQYILAVDRNNTRVASIYDSLHPAMLRALSMIAQEAEKNGLDLRLCGEMAGDPMCVAILIGLGYRHLSMNGRSVARVKYLLRHIDFEDAQTLARRSLEAQMATEVRHQVAAFMERRGMGGIDSRRVVTTGAEKSDCEFTAQTTRLQDERQCVYISFNGNRHLAFNPCAIIRTFGASATRRRAYQSLSLQRNNKKLW</sequence>
<dbReference type="PROSITE" id="PS00742">
    <property type="entry name" value="PEP_ENZYMES_2"/>
    <property type="match status" value="1"/>
</dbReference>
<dbReference type="PANTHER" id="PTHR46244">
    <property type="entry name" value="PHOSPHOENOLPYRUVATE-PROTEIN PHOSPHOTRANSFERASE"/>
    <property type="match status" value="1"/>
</dbReference>
<evidence type="ECO:0000256" key="6">
    <source>
        <dbReference type="ARBA" id="ARBA00022448"/>
    </source>
</evidence>
<evidence type="ECO:0000256" key="11">
    <source>
        <dbReference type="ARBA" id="ARBA00022723"/>
    </source>
</evidence>
<dbReference type="GO" id="GO:0016301">
    <property type="term" value="F:kinase activity"/>
    <property type="evidence" value="ECO:0007669"/>
    <property type="project" value="UniProtKB-KW"/>
</dbReference>
<protein>
    <recommendedName>
        <fullName evidence="16">Phosphoenolpyruvate-dependent phosphotransferase system</fullName>
        <ecNumber evidence="5">2.7.3.9</ecNumber>
    </recommendedName>
    <alternativeName>
        <fullName evidence="17">Enzyme I-Ntr</fullName>
    </alternativeName>
    <alternativeName>
        <fullName evidence="14">Phosphotransferase system, enzyme I</fullName>
    </alternativeName>
</protein>
<dbReference type="InterPro" id="IPR018274">
    <property type="entry name" value="PEP_util_AS"/>
</dbReference>
<dbReference type="InterPro" id="IPR040442">
    <property type="entry name" value="Pyrv_kinase-like_dom_sf"/>
</dbReference>
<dbReference type="EC" id="2.7.3.9" evidence="5"/>
<comment type="similarity">
    <text evidence="4">Belongs to the PEP-utilizing enzyme family.</text>
</comment>
<evidence type="ECO:0000256" key="4">
    <source>
        <dbReference type="ARBA" id="ARBA00007837"/>
    </source>
</evidence>
<evidence type="ECO:0000256" key="14">
    <source>
        <dbReference type="ARBA" id="ARBA00033235"/>
    </source>
</evidence>
<dbReference type="FunFam" id="3.20.20.60:FF:000012">
    <property type="entry name" value="Phosphoenolpyruvate-protein phosphotransferase PtsP"/>
    <property type="match status" value="1"/>
</dbReference>
<dbReference type="SUPFAM" id="SSF51621">
    <property type="entry name" value="Phosphoenolpyruvate/pyruvate domain"/>
    <property type="match status" value="1"/>
</dbReference>
<dbReference type="PROSITE" id="PS00370">
    <property type="entry name" value="PEP_ENZYMES_PHOS_SITE"/>
    <property type="match status" value="1"/>
</dbReference>
<keyword evidence="13" id="KW-0460">Magnesium</keyword>
<dbReference type="Gene3D" id="3.50.30.10">
    <property type="entry name" value="Phosphohistidine domain"/>
    <property type="match status" value="1"/>
</dbReference>
<dbReference type="Pfam" id="PF01590">
    <property type="entry name" value="GAF"/>
    <property type="match status" value="1"/>
</dbReference>
<evidence type="ECO:0000256" key="7">
    <source>
        <dbReference type="ARBA" id="ARBA00022490"/>
    </source>
</evidence>
<keyword evidence="19" id="KW-0670">Pyruvate</keyword>
<dbReference type="NCBIfam" id="NF008283">
    <property type="entry name" value="PRK11061.1"/>
    <property type="match status" value="1"/>
</dbReference>
<reference evidence="19 20" key="1">
    <citation type="submission" date="2018-12" db="EMBL/GenBank/DDBJ databases">
        <authorList>
            <consortium name="Pathogen Informatics"/>
        </authorList>
    </citation>
    <scope>NUCLEOTIDE SEQUENCE [LARGE SCALE GENOMIC DNA]</scope>
    <source>
        <strain evidence="19 20">NCTC7406</strain>
    </source>
</reference>
<dbReference type="InterPro" id="IPR003018">
    <property type="entry name" value="GAF"/>
</dbReference>
<organism evidence="19 20">
    <name type="scientific">Salmonella enterica subsp. enterica serovar Sanjuan</name>
    <dbReference type="NCBI Taxonomy" id="1160765"/>
    <lineage>
        <taxon>Bacteria</taxon>
        <taxon>Pseudomonadati</taxon>
        <taxon>Pseudomonadota</taxon>
        <taxon>Gammaproteobacteria</taxon>
        <taxon>Enterobacterales</taxon>
        <taxon>Enterobacteriaceae</taxon>
        <taxon>Salmonella</taxon>
    </lineage>
</organism>
<dbReference type="GO" id="GO:0046872">
    <property type="term" value="F:metal ion binding"/>
    <property type="evidence" value="ECO:0007669"/>
    <property type="project" value="UniProtKB-KW"/>
</dbReference>
<evidence type="ECO:0000256" key="8">
    <source>
        <dbReference type="ARBA" id="ARBA00022597"/>
    </source>
</evidence>
<dbReference type="InterPro" id="IPR036637">
    <property type="entry name" value="Phosphohistidine_dom_sf"/>
</dbReference>
<dbReference type="GO" id="GO:0005737">
    <property type="term" value="C:cytoplasm"/>
    <property type="evidence" value="ECO:0007669"/>
    <property type="project" value="UniProtKB-SubCell"/>
</dbReference>
<evidence type="ECO:0000313" key="20">
    <source>
        <dbReference type="Proteomes" id="UP000276345"/>
    </source>
</evidence>
<dbReference type="PANTHER" id="PTHR46244:SF1">
    <property type="entry name" value="PHOSPHOENOLPYRUVATE-DEPENDENT PHOSPHOTRANSFERASE SYSTEM"/>
    <property type="match status" value="1"/>
</dbReference>
<evidence type="ECO:0000256" key="9">
    <source>
        <dbReference type="ARBA" id="ARBA00022679"/>
    </source>
</evidence>
<evidence type="ECO:0000313" key="19">
    <source>
        <dbReference type="EMBL" id="VEA03810.1"/>
    </source>
</evidence>
<dbReference type="SMART" id="SM00065">
    <property type="entry name" value="GAF"/>
    <property type="match status" value="1"/>
</dbReference>
<dbReference type="FunFam" id="3.30.450.40:FF:000012">
    <property type="entry name" value="Phosphoenolpyruvate-protein phosphotransferase PtsP"/>
    <property type="match status" value="1"/>
</dbReference>
<dbReference type="InterPro" id="IPR029016">
    <property type="entry name" value="GAF-like_dom_sf"/>
</dbReference>
<name>A0A3S4F533_SALET</name>
<keyword evidence="6" id="KW-0813">Transport</keyword>
<feature type="domain" description="GAF" evidence="18">
    <location>
        <begin position="17"/>
        <end position="164"/>
    </location>
</feature>
<dbReference type="Pfam" id="PF00391">
    <property type="entry name" value="PEP-utilizers"/>
    <property type="match status" value="1"/>
</dbReference>
<dbReference type="SUPFAM" id="SSF52009">
    <property type="entry name" value="Phosphohistidine domain"/>
    <property type="match status" value="1"/>
</dbReference>
<dbReference type="Pfam" id="PF02896">
    <property type="entry name" value="PEP-utilizers_C"/>
    <property type="match status" value="1"/>
</dbReference>
<dbReference type="EMBL" id="LR134142">
    <property type="protein sequence ID" value="VEA03810.1"/>
    <property type="molecule type" value="Genomic_DNA"/>
</dbReference>
<dbReference type="SUPFAM" id="SSF47831">
    <property type="entry name" value="Enzyme I of the PEP:sugar phosphotransferase system HPr-binding (sub)domain"/>
    <property type="match status" value="1"/>
</dbReference>
<keyword evidence="10" id="KW-0598">Phosphotransferase system</keyword>
<dbReference type="InterPro" id="IPR023151">
    <property type="entry name" value="PEP_util_CS"/>
</dbReference>
<evidence type="ECO:0000256" key="1">
    <source>
        <dbReference type="ARBA" id="ARBA00000683"/>
    </source>
</evidence>
<dbReference type="FunFam" id="1.10.274.10:FF:000002">
    <property type="entry name" value="Phosphoenolpyruvate-protein phosphotransferase PtsP"/>
    <property type="match status" value="1"/>
</dbReference>
<keyword evidence="12" id="KW-0418">Kinase</keyword>
<keyword evidence="8" id="KW-0762">Sugar transport</keyword>
<dbReference type="InterPro" id="IPR008731">
    <property type="entry name" value="PTS_EIN"/>
</dbReference>
<dbReference type="InterPro" id="IPR008279">
    <property type="entry name" value="PEP-util_enz_mobile_dom"/>
</dbReference>
<evidence type="ECO:0000256" key="5">
    <source>
        <dbReference type="ARBA" id="ARBA00012232"/>
    </source>
</evidence>
<dbReference type="GO" id="GO:0009401">
    <property type="term" value="P:phosphoenolpyruvate-dependent sugar phosphotransferase system"/>
    <property type="evidence" value="ECO:0007669"/>
    <property type="project" value="UniProtKB-KW"/>
</dbReference>
<dbReference type="InterPro" id="IPR006318">
    <property type="entry name" value="PTS_EI-like"/>
</dbReference>
<dbReference type="Pfam" id="PF05524">
    <property type="entry name" value="PEP-utilisers_N"/>
    <property type="match status" value="1"/>
</dbReference>
<dbReference type="NCBIfam" id="TIGR01417">
    <property type="entry name" value="PTS_I_fam"/>
    <property type="match status" value="1"/>
</dbReference>